<keyword evidence="3" id="KW-1185">Reference proteome</keyword>
<evidence type="ECO:0000313" key="2">
    <source>
        <dbReference type="EMBL" id="KAK6590824.1"/>
    </source>
</evidence>
<proteinExistence type="predicted"/>
<comment type="caution">
    <text evidence="2">The sequence shown here is derived from an EMBL/GenBank/DDBJ whole genome shotgun (WGS) entry which is preliminary data.</text>
</comment>
<sequence>MKELIIFSLIFFIISKNCQNLKFVIDISEFPQSWHFFENHNSLETYKYGFLLSSLRNNKHLNSEFILKKNVLFNLEQNIIEMSERMLWLFSFPAIKLSRHHVNYRFTSTYMLCQFKPLENNVGEKIAKTIFNVMTLELKDGRLIRLLVIFRRIGLWLNSTTKAQLSNKTRKSETLNINNRENCICKGTESTESLRLNLNIPGKSPSKINITIPIILFNSSDSELSTFLQSNNIDGIFGISNNTFALLKKSNELILNPLEAINKKINPENDELLLTFDCKNIESSIKKDQIPNHFILSFYKNKNLNYIDKLKNIKSNPSLNVVVDYNSTITVKTNVVVDLGLFGAEIPDFRLMQIFSILEKKAEQNGNSCNIVKTLLGDVIQCNCKLFMKQTQLKITDSNIGTHIFDLRDFVIGFNDIESSKTIEKDKKCRLEIYGKKNKSSSYEEKWIFGQVFCKSKSISKLKSKNSAISWEVESKE</sequence>
<dbReference type="AlphaFoldDB" id="A0AAV9Y337"/>
<gene>
    <name evidence="2" type="ORF">RS030_122002</name>
</gene>
<feature type="signal peptide" evidence="1">
    <location>
        <begin position="1"/>
        <end position="20"/>
    </location>
</feature>
<evidence type="ECO:0000256" key="1">
    <source>
        <dbReference type="SAM" id="SignalP"/>
    </source>
</evidence>
<reference evidence="2 3" key="1">
    <citation type="submission" date="2023-10" db="EMBL/GenBank/DDBJ databases">
        <title>Comparative genomics analysis reveals potential genetic determinants of host preference in Cryptosporidium xiaoi.</title>
        <authorList>
            <person name="Xiao L."/>
            <person name="Li J."/>
        </authorList>
    </citation>
    <scope>NUCLEOTIDE SEQUENCE [LARGE SCALE GENOMIC DNA]</scope>
    <source>
        <strain evidence="2 3">52996</strain>
    </source>
</reference>
<accession>A0AAV9Y337</accession>
<organism evidence="2 3">
    <name type="scientific">Cryptosporidium xiaoi</name>
    <dbReference type="NCBI Taxonomy" id="659607"/>
    <lineage>
        <taxon>Eukaryota</taxon>
        <taxon>Sar</taxon>
        <taxon>Alveolata</taxon>
        <taxon>Apicomplexa</taxon>
        <taxon>Conoidasida</taxon>
        <taxon>Coccidia</taxon>
        <taxon>Eucoccidiorida</taxon>
        <taxon>Eimeriorina</taxon>
        <taxon>Cryptosporidiidae</taxon>
        <taxon>Cryptosporidium</taxon>
    </lineage>
</organism>
<evidence type="ECO:0000313" key="3">
    <source>
        <dbReference type="Proteomes" id="UP001311799"/>
    </source>
</evidence>
<feature type="chain" id="PRO_5043418221" evidence="1">
    <location>
        <begin position="21"/>
        <end position="477"/>
    </location>
</feature>
<name>A0AAV9Y337_9CRYT</name>
<dbReference type="EMBL" id="JAWDEY010000003">
    <property type="protein sequence ID" value="KAK6590824.1"/>
    <property type="molecule type" value="Genomic_DNA"/>
</dbReference>
<keyword evidence="1" id="KW-0732">Signal</keyword>
<protein>
    <submittedName>
        <fullName evidence="2">Uncharacterized protein</fullName>
    </submittedName>
</protein>
<dbReference type="Proteomes" id="UP001311799">
    <property type="component" value="Unassembled WGS sequence"/>
</dbReference>